<sequence length="136" mass="14846">MDWEQALRQRLLDDAGCAALLGSFDGDPAVFWTERPQGAPYPSLVLTVVSDPRPQTLKGFQGNRESRVQVDCRDDGATRGAVKALREAAIAALAGPFVSGGVRFGRSQFGPVRDLSEKTETGFVHRDSFDALIWHD</sequence>
<dbReference type="RefSeq" id="WP_100867103.1">
    <property type="nucleotide sequence ID" value="NZ_PHUF01000003.1"/>
</dbReference>
<dbReference type="InterPro" id="IPR053745">
    <property type="entry name" value="Viral_Tail_Comp_sf"/>
</dbReference>
<organism evidence="1 2">
    <name type="scientific">Novosphingobium kunmingense</name>
    <dbReference type="NCBI Taxonomy" id="1211806"/>
    <lineage>
        <taxon>Bacteria</taxon>
        <taxon>Pseudomonadati</taxon>
        <taxon>Pseudomonadota</taxon>
        <taxon>Alphaproteobacteria</taxon>
        <taxon>Sphingomonadales</taxon>
        <taxon>Sphingomonadaceae</taxon>
        <taxon>Novosphingobium</taxon>
    </lineage>
</organism>
<evidence type="ECO:0000313" key="2">
    <source>
        <dbReference type="Proteomes" id="UP000232587"/>
    </source>
</evidence>
<dbReference type="Pfam" id="PF11367">
    <property type="entry name" value="Tail_completion_gp17"/>
    <property type="match status" value="1"/>
</dbReference>
<protein>
    <submittedName>
        <fullName evidence="1">Uncharacterized protein DUF3168</fullName>
    </submittedName>
</protein>
<dbReference type="Gene3D" id="3.30.2000.30">
    <property type="match status" value="1"/>
</dbReference>
<keyword evidence="2" id="KW-1185">Reference proteome</keyword>
<dbReference type="EMBL" id="PHUF01000003">
    <property type="protein sequence ID" value="PKB19656.1"/>
    <property type="molecule type" value="Genomic_DNA"/>
</dbReference>
<dbReference type="AlphaFoldDB" id="A0A2N0HL61"/>
<proteinExistence type="predicted"/>
<dbReference type="Proteomes" id="UP000232587">
    <property type="component" value="Unassembled WGS sequence"/>
</dbReference>
<dbReference type="OrthoDB" id="7510338at2"/>
<reference evidence="1 2" key="1">
    <citation type="submission" date="2017-11" db="EMBL/GenBank/DDBJ databases">
        <title>Genomic Encyclopedia of Type Strains, Phase III (KMG-III): the genomes of soil and plant-associated and newly described type strains.</title>
        <authorList>
            <person name="Whitman W."/>
        </authorList>
    </citation>
    <scope>NUCLEOTIDE SEQUENCE [LARGE SCALE GENOMIC DNA]</scope>
    <source>
        <strain evidence="1 2">CGMCC 1.12274</strain>
    </source>
</reference>
<name>A0A2N0HL61_9SPHN</name>
<accession>A0A2N0HL61</accession>
<gene>
    <name evidence="1" type="ORF">B0I00_1896</name>
</gene>
<comment type="caution">
    <text evidence="1">The sequence shown here is derived from an EMBL/GenBank/DDBJ whole genome shotgun (WGS) entry which is preliminary data.</text>
</comment>
<evidence type="ECO:0000313" key="1">
    <source>
        <dbReference type="EMBL" id="PKB19656.1"/>
    </source>
</evidence>
<dbReference type="InterPro" id="IPR021508">
    <property type="entry name" value="Gp17-like"/>
</dbReference>